<reference evidence="2 3" key="1">
    <citation type="journal article" date="2019" name="Int. J. Syst. Evol. Microbiol.">
        <title>The Global Catalogue of Microorganisms (GCM) 10K type strain sequencing project: providing services to taxonomists for standard genome sequencing and annotation.</title>
        <authorList>
            <consortium name="The Broad Institute Genomics Platform"/>
            <consortium name="The Broad Institute Genome Sequencing Center for Infectious Disease"/>
            <person name="Wu L."/>
            <person name="Ma J."/>
        </authorList>
    </citation>
    <scope>NUCLEOTIDE SEQUENCE [LARGE SCALE GENOMIC DNA]</scope>
    <source>
        <strain evidence="2 3">JCM 16022</strain>
    </source>
</reference>
<keyword evidence="2" id="KW-0315">Glutamine amidotransferase</keyword>
<name>A0ABN2ZKW0_9ACTN</name>
<dbReference type="Proteomes" id="UP001501771">
    <property type="component" value="Unassembled WGS sequence"/>
</dbReference>
<sequence>MSGASVLVVEHEDKCPPALVGDWLVEAGCALEVCRPYAGDALPDLAAYDAFLVLGGPMGAEADAKHAWLGPVKDRVRDAVATGVPTLGICLGHQLITVALGGAVGRNPRGQQLGLLEVGWTSEADGDELLGALASPRRGVQWNDDVVTRLPEGATLLAATEAGEVQAARFAPAVWGVQLHPEVDVEVLLPWAESDRGSHEARGIDQEALLRDIAGAREELDAAWRPLAAGFAALARQRAGHRG</sequence>
<dbReference type="SUPFAM" id="SSF52317">
    <property type="entry name" value="Class I glutamine amidotransferase-like"/>
    <property type="match status" value="1"/>
</dbReference>
<gene>
    <name evidence="2" type="ORF">GCM10009844_16600</name>
</gene>
<protein>
    <submittedName>
        <fullName evidence="2">Type 1 glutamine amidotransferase</fullName>
    </submittedName>
</protein>
<evidence type="ECO:0000313" key="3">
    <source>
        <dbReference type="Proteomes" id="UP001501771"/>
    </source>
</evidence>
<proteinExistence type="predicted"/>
<accession>A0ABN2ZKW0</accession>
<dbReference type="PANTHER" id="PTHR42695">
    <property type="entry name" value="GLUTAMINE AMIDOTRANSFERASE YLR126C-RELATED"/>
    <property type="match status" value="1"/>
</dbReference>
<evidence type="ECO:0000313" key="2">
    <source>
        <dbReference type="EMBL" id="GAA2143790.1"/>
    </source>
</evidence>
<keyword evidence="3" id="KW-1185">Reference proteome</keyword>
<comment type="caution">
    <text evidence="2">The sequence shown here is derived from an EMBL/GenBank/DDBJ whole genome shotgun (WGS) entry which is preliminary data.</text>
</comment>
<dbReference type="Gene3D" id="3.40.50.880">
    <property type="match status" value="1"/>
</dbReference>
<dbReference type="RefSeq" id="WP_344150002.1">
    <property type="nucleotide sequence ID" value="NZ_BAAAQR010000004.1"/>
</dbReference>
<dbReference type="InterPro" id="IPR017926">
    <property type="entry name" value="GATASE"/>
</dbReference>
<dbReference type="PANTHER" id="PTHR42695:SF5">
    <property type="entry name" value="GLUTAMINE AMIDOTRANSFERASE YLR126C-RELATED"/>
    <property type="match status" value="1"/>
</dbReference>
<dbReference type="InterPro" id="IPR029062">
    <property type="entry name" value="Class_I_gatase-like"/>
</dbReference>
<dbReference type="InterPro" id="IPR044992">
    <property type="entry name" value="ChyE-like"/>
</dbReference>
<organism evidence="2 3">
    <name type="scientific">Nocardioides koreensis</name>
    <dbReference type="NCBI Taxonomy" id="433651"/>
    <lineage>
        <taxon>Bacteria</taxon>
        <taxon>Bacillati</taxon>
        <taxon>Actinomycetota</taxon>
        <taxon>Actinomycetes</taxon>
        <taxon>Propionibacteriales</taxon>
        <taxon>Nocardioidaceae</taxon>
        <taxon>Nocardioides</taxon>
    </lineage>
</organism>
<feature type="domain" description="Glutamine amidotransferase" evidence="1">
    <location>
        <begin position="24"/>
        <end position="184"/>
    </location>
</feature>
<dbReference type="EMBL" id="BAAAQR010000004">
    <property type="protein sequence ID" value="GAA2143790.1"/>
    <property type="molecule type" value="Genomic_DNA"/>
</dbReference>
<evidence type="ECO:0000259" key="1">
    <source>
        <dbReference type="Pfam" id="PF00117"/>
    </source>
</evidence>
<dbReference type="Pfam" id="PF00117">
    <property type="entry name" value="GATase"/>
    <property type="match status" value="1"/>
</dbReference>
<dbReference type="PROSITE" id="PS51273">
    <property type="entry name" value="GATASE_TYPE_1"/>
    <property type="match status" value="1"/>
</dbReference>
<dbReference type="CDD" id="cd01741">
    <property type="entry name" value="GATase1_1"/>
    <property type="match status" value="1"/>
</dbReference>